<dbReference type="Proteomes" id="UP001165205">
    <property type="component" value="Unassembled WGS sequence"/>
</dbReference>
<accession>A0AAN4YEL4</accession>
<reference evidence="1" key="1">
    <citation type="submission" date="2023-04" db="EMBL/GenBank/DDBJ databases">
        <title>Aspergillus oryzae NBRC 4228.</title>
        <authorList>
            <person name="Ichikawa N."/>
            <person name="Sato H."/>
            <person name="Tonouchi N."/>
        </authorList>
    </citation>
    <scope>NUCLEOTIDE SEQUENCE</scope>
    <source>
        <strain evidence="1">NBRC 4228</strain>
    </source>
</reference>
<proteinExistence type="predicted"/>
<sequence>MLHPVHGWEILSGGRQECISSWMMGRDTIPDDLRYVRIGLGGWEDNQGIKKTPDSFLNFLSTKIKNSNNSLPIFKEIKKKKKKRKEKEIKTTSPGSLITRQKDAGLDSSDIFLNYDPI</sequence>
<evidence type="ECO:0000313" key="1">
    <source>
        <dbReference type="EMBL" id="GMG28422.1"/>
    </source>
</evidence>
<gene>
    <name evidence="1" type="ORF">Aory04_000485300</name>
</gene>
<name>A0AAN4YEL4_ASPOZ</name>
<comment type="caution">
    <text evidence="1">The sequence shown here is derived from an EMBL/GenBank/DDBJ whole genome shotgun (WGS) entry which is preliminary data.</text>
</comment>
<dbReference type="AlphaFoldDB" id="A0AAN4YEL4"/>
<organism evidence="1 2">
    <name type="scientific">Aspergillus oryzae</name>
    <name type="common">Yellow koji mold</name>
    <dbReference type="NCBI Taxonomy" id="5062"/>
    <lineage>
        <taxon>Eukaryota</taxon>
        <taxon>Fungi</taxon>
        <taxon>Dikarya</taxon>
        <taxon>Ascomycota</taxon>
        <taxon>Pezizomycotina</taxon>
        <taxon>Eurotiomycetes</taxon>
        <taxon>Eurotiomycetidae</taxon>
        <taxon>Eurotiales</taxon>
        <taxon>Aspergillaceae</taxon>
        <taxon>Aspergillus</taxon>
        <taxon>Aspergillus subgen. Circumdati</taxon>
    </lineage>
</organism>
<dbReference type="EMBL" id="BSYA01000045">
    <property type="protein sequence ID" value="GMG28422.1"/>
    <property type="molecule type" value="Genomic_DNA"/>
</dbReference>
<evidence type="ECO:0000313" key="2">
    <source>
        <dbReference type="Proteomes" id="UP001165205"/>
    </source>
</evidence>
<protein>
    <submittedName>
        <fullName evidence="1">Unnamed protein product</fullName>
    </submittedName>
</protein>